<keyword evidence="3" id="KW-1185">Reference proteome</keyword>
<keyword evidence="1" id="KW-0472">Membrane</keyword>
<gene>
    <name evidence="2" type="ORF">CPT_Moabite_046</name>
</gene>
<evidence type="ECO:0000313" key="2">
    <source>
        <dbReference type="EMBL" id="QDB71078.1"/>
    </source>
</evidence>
<dbReference type="Proteomes" id="UP000319063">
    <property type="component" value="Segment"/>
</dbReference>
<proteinExistence type="predicted"/>
<feature type="transmembrane region" description="Helical" evidence="1">
    <location>
        <begin position="20"/>
        <end position="40"/>
    </location>
</feature>
<keyword evidence="1" id="KW-0812">Transmembrane</keyword>
<organism evidence="2 3">
    <name type="scientific">Serratia phage Moabite</name>
    <dbReference type="NCBI Taxonomy" id="2587814"/>
    <lineage>
        <taxon>Viruses</taxon>
        <taxon>Duplodnaviria</taxon>
        <taxon>Heunggongvirae</taxon>
        <taxon>Uroviricota</taxon>
        <taxon>Caudoviricetes</taxon>
        <taxon>Chimalliviridae</taxon>
        <taxon>Moabitevirus</taxon>
        <taxon>Moabitevirus moabite</taxon>
    </lineage>
</organism>
<accession>A0A4Y5TNY8</accession>
<reference evidence="3" key="1">
    <citation type="submission" date="2019-05" db="EMBL/GenBank/DDBJ databases">
        <title>Complete Genome Sequence of Serratia marcescens Myophage Moabite.</title>
        <authorList>
            <person name="Price L."/>
            <person name="Rohren M."/>
            <person name="Newkirk H."/>
            <person name="Liu M."/>
            <person name="Ramsey J."/>
        </authorList>
    </citation>
    <scope>NUCLEOTIDE SEQUENCE [LARGE SCALE GENOMIC DNA]</scope>
</reference>
<evidence type="ECO:0000256" key="1">
    <source>
        <dbReference type="SAM" id="Phobius"/>
    </source>
</evidence>
<protein>
    <submittedName>
        <fullName evidence="2">Uncharacterized protein</fullName>
    </submittedName>
</protein>
<evidence type="ECO:0000313" key="3">
    <source>
        <dbReference type="Proteomes" id="UP000319063"/>
    </source>
</evidence>
<sequence>MKAIVRNSMEVTVDNTVPYILLLVLSPVLGLIAKVTFWSFYGGSSILIFGAGVGLIVHWCSWVMTNTTENDGIPGWLAGVMSYLAVSIGFVLINWGLHLIDYRVRVDTANASIVCLLAASAVPLIRLWFDKRKG</sequence>
<dbReference type="EMBL" id="MK994515">
    <property type="protein sequence ID" value="QDB71078.1"/>
    <property type="molecule type" value="Genomic_DNA"/>
</dbReference>
<keyword evidence="1" id="KW-1133">Transmembrane helix</keyword>
<feature type="transmembrane region" description="Helical" evidence="1">
    <location>
        <begin position="46"/>
        <end position="64"/>
    </location>
</feature>
<name>A0A4Y5TNY8_9CAUD</name>
<feature type="transmembrane region" description="Helical" evidence="1">
    <location>
        <begin position="76"/>
        <end position="97"/>
    </location>
</feature>
<feature type="transmembrane region" description="Helical" evidence="1">
    <location>
        <begin position="109"/>
        <end position="129"/>
    </location>
</feature>